<reference evidence="1 2" key="1">
    <citation type="submission" date="2019-04" db="EMBL/GenBank/DDBJ databases">
        <title>Flavobacterium sp. nov. isolated from construction timber.</title>
        <authorList>
            <person name="Lin S.-Y."/>
            <person name="Chang C.-T."/>
            <person name="Young C.-C."/>
        </authorList>
    </citation>
    <scope>NUCLEOTIDE SEQUENCE [LARGE SCALE GENOMIC DNA]</scope>
    <source>
        <strain evidence="1 2">CC-CTC003</strain>
    </source>
</reference>
<protein>
    <submittedName>
        <fullName evidence="1">Uncharacterized protein</fullName>
    </submittedName>
</protein>
<keyword evidence="2" id="KW-1185">Reference proteome</keyword>
<evidence type="ECO:0000313" key="1">
    <source>
        <dbReference type="EMBL" id="THF49399.1"/>
    </source>
</evidence>
<dbReference type="AlphaFoldDB" id="A0A4S3ZUI1"/>
<comment type="caution">
    <text evidence="1">The sequence shown here is derived from an EMBL/GenBank/DDBJ whole genome shotgun (WGS) entry which is preliminary data.</text>
</comment>
<dbReference type="OrthoDB" id="1354274at2"/>
<organism evidence="1 2">
    <name type="scientific">Flavobacterium supellecticarium</name>
    <dbReference type="NCBI Taxonomy" id="2565924"/>
    <lineage>
        <taxon>Bacteria</taxon>
        <taxon>Pseudomonadati</taxon>
        <taxon>Bacteroidota</taxon>
        <taxon>Flavobacteriia</taxon>
        <taxon>Flavobacteriales</taxon>
        <taxon>Flavobacteriaceae</taxon>
        <taxon>Flavobacterium</taxon>
    </lineage>
</organism>
<name>A0A4S3ZUI1_9FLAO</name>
<accession>A0A4S3ZUI1</accession>
<dbReference type="Proteomes" id="UP000307507">
    <property type="component" value="Unassembled WGS sequence"/>
</dbReference>
<evidence type="ECO:0000313" key="2">
    <source>
        <dbReference type="Proteomes" id="UP000307507"/>
    </source>
</evidence>
<dbReference type="EMBL" id="SSNZ01000005">
    <property type="protein sequence ID" value="THF49399.1"/>
    <property type="molecule type" value="Genomic_DNA"/>
</dbReference>
<dbReference type="RefSeq" id="WP_136403407.1">
    <property type="nucleotide sequence ID" value="NZ_SSNZ01000005.1"/>
</dbReference>
<sequence length="117" mass="13941">MQQIEQLYHNDFGVAFFWIKDQQTLRHKVQLVFKETGFYLTREQIQEFSELIDLSCQSTCCSDCEMRSRCHKFLLKTPFEALDLAVTRKEVYQIKDLVEGTLFQLDLNTYLDELCKN</sequence>
<proteinExistence type="predicted"/>
<gene>
    <name evidence="1" type="ORF">E6C50_11650</name>
</gene>